<protein>
    <submittedName>
        <fullName evidence="2">Uncharacterized protein</fullName>
    </submittedName>
</protein>
<dbReference type="RefSeq" id="WP_057223654.1">
    <property type="nucleotide sequence ID" value="NZ_CP083373.1"/>
</dbReference>
<dbReference type="AlphaFoldDB" id="A0AAW4FUN0"/>
<feature type="region of interest" description="Disordered" evidence="1">
    <location>
        <begin position="1"/>
        <end position="30"/>
    </location>
</feature>
<sequence>MAPQKKGSAGGEDFSSPLLEDEDQGTANLLIDDSPDSLLVLANRLQKALDARSSSAGLKNLSRVKKH</sequence>
<dbReference type="EMBL" id="WXFA01000035">
    <property type="protein sequence ID" value="MBM3094954.1"/>
    <property type="molecule type" value="Genomic_DNA"/>
</dbReference>
<keyword evidence="3" id="KW-1185">Reference proteome</keyword>
<evidence type="ECO:0000313" key="3">
    <source>
        <dbReference type="Proteomes" id="UP000744980"/>
    </source>
</evidence>
<accession>A0AAW4FUN0</accession>
<dbReference type="Proteomes" id="UP000744980">
    <property type="component" value="Unassembled WGS sequence"/>
</dbReference>
<gene>
    <name evidence="2" type="ORF">GFB56_29895</name>
</gene>
<organism evidence="2 3">
    <name type="scientific">Ensifer canadensis</name>
    <dbReference type="NCBI Taxonomy" id="555315"/>
    <lineage>
        <taxon>Bacteria</taxon>
        <taxon>Pseudomonadati</taxon>
        <taxon>Pseudomonadota</taxon>
        <taxon>Alphaproteobacteria</taxon>
        <taxon>Hyphomicrobiales</taxon>
        <taxon>Rhizobiaceae</taxon>
        <taxon>Sinorhizobium/Ensifer group</taxon>
        <taxon>Ensifer</taxon>
    </lineage>
</organism>
<proteinExistence type="predicted"/>
<name>A0AAW4FUN0_9HYPH</name>
<evidence type="ECO:0000313" key="2">
    <source>
        <dbReference type="EMBL" id="MBM3094954.1"/>
    </source>
</evidence>
<evidence type="ECO:0000256" key="1">
    <source>
        <dbReference type="SAM" id="MobiDB-lite"/>
    </source>
</evidence>
<reference evidence="2 3" key="1">
    <citation type="submission" date="2020-01" db="EMBL/GenBank/DDBJ databases">
        <title>Draft genome assembly of Ensifer adhaerens T173.</title>
        <authorList>
            <person name="Craig J.E."/>
            <person name="Stinchcombe J.R."/>
        </authorList>
    </citation>
    <scope>NUCLEOTIDE SEQUENCE [LARGE SCALE GENOMIC DNA]</scope>
    <source>
        <strain evidence="2 3">T173</strain>
    </source>
</reference>
<comment type="caution">
    <text evidence="2">The sequence shown here is derived from an EMBL/GenBank/DDBJ whole genome shotgun (WGS) entry which is preliminary data.</text>
</comment>